<evidence type="ECO:0000256" key="1">
    <source>
        <dbReference type="ARBA" id="ARBA00022729"/>
    </source>
</evidence>
<name>A0ABY7RXD3_9FLAO</name>
<reference evidence="4 5" key="1">
    <citation type="submission" date="2023-01" db="EMBL/GenBank/DDBJ databases">
        <title>Psychroserpens ponticola sp. nov., isolated from seawater.</title>
        <authorList>
            <person name="Kristyanto S."/>
            <person name="Jung J."/>
            <person name="Kim J.M."/>
            <person name="Jeon C.O."/>
        </authorList>
    </citation>
    <scope>NUCLEOTIDE SEQUENCE [LARGE SCALE GENOMIC DNA]</scope>
    <source>
        <strain evidence="4 5">MSW6</strain>
    </source>
</reference>
<proteinExistence type="predicted"/>
<evidence type="ECO:0000313" key="4">
    <source>
        <dbReference type="EMBL" id="WCO01513.1"/>
    </source>
</evidence>
<sequence length="327" mass="37213">MKKLILFLTLFYYNINYAQTLYAIDQDFKISTYDQNGQLLLIKQFEDYFSDIAVSSLGEIYLTSSTRLYHYDVINDNLNQVYLLPNSIGSNTSLTAGHNNDLYFLTDFQNLCRYDITNNSLEIITNLGAQTPGDIVFYKGNIIFKLSGSDLISAYNLSNATTHNIFCFPDSSFWNSYGIANHFNSCGDNIIILSRGSELFELNLENNTLTLLNIVHDTPIFGLATDTEYLASNCNTTLNENPCALSLEDYNFLNSGILFYPNPVGNYINIKNNIVYDTLSIIDINGRIINTYRKNQRKINVSELSNGVYFFKITNGEQSRIEKFVKN</sequence>
<accession>A0ABY7RXD3</accession>
<protein>
    <submittedName>
        <fullName evidence="4">T9SS type A sorting domain-containing protein</fullName>
    </submittedName>
</protein>
<dbReference type="EMBL" id="CP116221">
    <property type="protein sequence ID" value="WCO01513.1"/>
    <property type="molecule type" value="Genomic_DNA"/>
</dbReference>
<evidence type="ECO:0000259" key="3">
    <source>
        <dbReference type="Pfam" id="PF18962"/>
    </source>
</evidence>
<feature type="domain" description="Secretion system C-terminal sorting" evidence="3">
    <location>
        <begin position="260"/>
        <end position="325"/>
    </location>
</feature>
<dbReference type="NCBIfam" id="TIGR04183">
    <property type="entry name" value="Por_Secre_tail"/>
    <property type="match status" value="1"/>
</dbReference>
<dbReference type="Pfam" id="PF18962">
    <property type="entry name" value="Por_Secre_tail"/>
    <property type="match status" value="1"/>
</dbReference>
<gene>
    <name evidence="4" type="ORF">MUN68_015785</name>
</gene>
<dbReference type="InterPro" id="IPR026444">
    <property type="entry name" value="Secre_tail"/>
</dbReference>
<feature type="signal peptide" evidence="2">
    <location>
        <begin position="1"/>
        <end position="18"/>
    </location>
</feature>
<evidence type="ECO:0000256" key="2">
    <source>
        <dbReference type="SAM" id="SignalP"/>
    </source>
</evidence>
<feature type="chain" id="PRO_5046369281" evidence="2">
    <location>
        <begin position="19"/>
        <end position="327"/>
    </location>
</feature>
<evidence type="ECO:0000313" key="5">
    <source>
        <dbReference type="Proteomes" id="UP001202717"/>
    </source>
</evidence>
<dbReference type="Proteomes" id="UP001202717">
    <property type="component" value="Chromosome"/>
</dbReference>
<keyword evidence="5" id="KW-1185">Reference proteome</keyword>
<keyword evidence="1 2" id="KW-0732">Signal</keyword>
<organism evidence="4 5">
    <name type="scientific">Psychroserpens ponticola</name>
    <dbReference type="NCBI Taxonomy" id="2932268"/>
    <lineage>
        <taxon>Bacteria</taxon>
        <taxon>Pseudomonadati</taxon>
        <taxon>Bacteroidota</taxon>
        <taxon>Flavobacteriia</taxon>
        <taxon>Flavobacteriales</taxon>
        <taxon>Flavobacteriaceae</taxon>
        <taxon>Psychroserpens</taxon>
    </lineage>
</organism>
<dbReference type="SUPFAM" id="SSF63829">
    <property type="entry name" value="Calcium-dependent phosphotriesterase"/>
    <property type="match status" value="1"/>
</dbReference>
<dbReference type="RefSeq" id="WP_249993144.1">
    <property type="nucleotide sequence ID" value="NZ_CP116221.1"/>
</dbReference>